<evidence type="ECO:0000256" key="8">
    <source>
        <dbReference type="ARBA" id="ARBA00049348"/>
    </source>
</evidence>
<keyword evidence="6 9" id="KW-0227">DNA damage</keyword>
<dbReference type="GO" id="GO:0005737">
    <property type="term" value="C:cytoplasm"/>
    <property type="evidence" value="ECO:0007669"/>
    <property type="project" value="UniProtKB-SubCell"/>
</dbReference>
<dbReference type="GO" id="GO:0006307">
    <property type="term" value="P:DNA alkylation repair"/>
    <property type="evidence" value="ECO:0007669"/>
    <property type="project" value="UniProtKB-UniRule"/>
</dbReference>
<dbReference type="SUPFAM" id="SSF46767">
    <property type="entry name" value="Methylated DNA-protein cysteine methyltransferase, C-terminal domain"/>
    <property type="match status" value="1"/>
</dbReference>
<feature type="active site" description="Nucleophile; methyl group acceptor" evidence="9">
    <location>
        <position position="136"/>
    </location>
</feature>
<dbReference type="AlphaFoldDB" id="A0A9D2SH71"/>
<dbReference type="Pfam" id="PF02870">
    <property type="entry name" value="Methyltransf_1N"/>
    <property type="match status" value="1"/>
</dbReference>
<dbReference type="SUPFAM" id="SSF53155">
    <property type="entry name" value="Methylated DNA-protein cysteine methyltransferase domain"/>
    <property type="match status" value="1"/>
</dbReference>
<feature type="domain" description="Methylated-DNA-[protein]-cysteine S-methyltransferase DNA binding" evidence="10">
    <location>
        <begin position="80"/>
        <end position="165"/>
    </location>
</feature>
<evidence type="ECO:0000313" key="12">
    <source>
        <dbReference type="EMBL" id="HJC06396.1"/>
    </source>
</evidence>
<comment type="similarity">
    <text evidence="2 9">Belongs to the MGMT family.</text>
</comment>
<dbReference type="Gene3D" id="3.30.160.70">
    <property type="entry name" value="Methylated DNA-protein cysteine methyltransferase domain"/>
    <property type="match status" value="1"/>
</dbReference>
<dbReference type="InterPro" id="IPR023546">
    <property type="entry name" value="MGMT"/>
</dbReference>
<keyword evidence="3 9" id="KW-0963">Cytoplasm</keyword>
<keyword evidence="4 9" id="KW-0489">Methyltransferase</keyword>
<keyword evidence="7 9" id="KW-0234">DNA repair</keyword>
<evidence type="ECO:0000259" key="10">
    <source>
        <dbReference type="Pfam" id="PF01035"/>
    </source>
</evidence>
<name>A0A9D2SH71_9FIRM</name>
<comment type="caution">
    <text evidence="12">The sequence shown here is derived from an EMBL/GenBank/DDBJ whole genome shotgun (WGS) entry which is preliminary data.</text>
</comment>
<evidence type="ECO:0000256" key="7">
    <source>
        <dbReference type="ARBA" id="ARBA00023204"/>
    </source>
</evidence>
<evidence type="ECO:0000256" key="4">
    <source>
        <dbReference type="ARBA" id="ARBA00022603"/>
    </source>
</evidence>
<dbReference type="GO" id="GO:0032259">
    <property type="term" value="P:methylation"/>
    <property type="evidence" value="ECO:0007669"/>
    <property type="project" value="UniProtKB-KW"/>
</dbReference>
<reference evidence="12" key="2">
    <citation type="submission" date="2021-04" db="EMBL/GenBank/DDBJ databases">
        <authorList>
            <person name="Gilroy R."/>
        </authorList>
    </citation>
    <scope>NUCLEOTIDE SEQUENCE</scope>
    <source>
        <strain evidence="12">CHK180-15479</strain>
    </source>
</reference>
<evidence type="ECO:0000313" key="13">
    <source>
        <dbReference type="Proteomes" id="UP000823910"/>
    </source>
</evidence>
<dbReference type="PANTHER" id="PTHR10815">
    <property type="entry name" value="METHYLATED-DNA--PROTEIN-CYSTEINE METHYLTRANSFERASE"/>
    <property type="match status" value="1"/>
</dbReference>
<dbReference type="PANTHER" id="PTHR10815:SF5">
    <property type="entry name" value="METHYLATED-DNA--PROTEIN-CYSTEINE METHYLTRANSFERASE"/>
    <property type="match status" value="1"/>
</dbReference>
<sequence>MIYTMLYPSPVGKLLLAEEDGALIGLWLEGQKYFMEPIGGMPMEPTSTPALNRAAEWLDRYFAGERPAAGELRLAPAGSEFRKEVWKILCEIPWGEVSTYGEISGKIAAGRGLKHMSAQAVGGAVGHNPISIIIPCHRVVGSGGSLTGYAGGIDKKIWLLTHEGISMERFFVPERGTARQPQG</sequence>
<dbReference type="InterPro" id="IPR036631">
    <property type="entry name" value="MGMT_N_sf"/>
</dbReference>
<dbReference type="FunFam" id="1.10.10.10:FF:000214">
    <property type="entry name" value="Methylated-DNA--protein-cysteine methyltransferase"/>
    <property type="match status" value="1"/>
</dbReference>
<reference evidence="12" key="1">
    <citation type="journal article" date="2021" name="PeerJ">
        <title>Extensive microbial diversity within the chicken gut microbiome revealed by metagenomics and culture.</title>
        <authorList>
            <person name="Gilroy R."/>
            <person name="Ravi A."/>
            <person name="Getino M."/>
            <person name="Pursley I."/>
            <person name="Horton D.L."/>
            <person name="Alikhan N.F."/>
            <person name="Baker D."/>
            <person name="Gharbi K."/>
            <person name="Hall N."/>
            <person name="Watson M."/>
            <person name="Adriaenssens E.M."/>
            <person name="Foster-Nyarko E."/>
            <person name="Jarju S."/>
            <person name="Secka A."/>
            <person name="Antonio M."/>
            <person name="Oren A."/>
            <person name="Chaudhuri R.R."/>
            <person name="La Ragione R."/>
            <person name="Hildebrand F."/>
            <person name="Pallen M.J."/>
        </authorList>
    </citation>
    <scope>NUCLEOTIDE SEQUENCE</scope>
    <source>
        <strain evidence="12">CHK180-15479</strain>
    </source>
</reference>
<evidence type="ECO:0000256" key="2">
    <source>
        <dbReference type="ARBA" id="ARBA00008711"/>
    </source>
</evidence>
<comment type="catalytic activity">
    <reaction evidence="8 9">
        <text>a 6-O-methyl-2'-deoxyguanosine in DNA + L-cysteinyl-[protein] = S-methyl-L-cysteinyl-[protein] + a 2'-deoxyguanosine in DNA</text>
        <dbReference type="Rhea" id="RHEA:24000"/>
        <dbReference type="Rhea" id="RHEA-COMP:10131"/>
        <dbReference type="Rhea" id="RHEA-COMP:10132"/>
        <dbReference type="Rhea" id="RHEA-COMP:11367"/>
        <dbReference type="Rhea" id="RHEA-COMP:11368"/>
        <dbReference type="ChEBI" id="CHEBI:29950"/>
        <dbReference type="ChEBI" id="CHEBI:82612"/>
        <dbReference type="ChEBI" id="CHEBI:85445"/>
        <dbReference type="ChEBI" id="CHEBI:85448"/>
        <dbReference type="EC" id="2.1.1.63"/>
    </reaction>
</comment>
<accession>A0A9D2SH71</accession>
<dbReference type="PROSITE" id="PS00374">
    <property type="entry name" value="MGMT"/>
    <property type="match status" value="1"/>
</dbReference>
<protein>
    <recommendedName>
        <fullName evidence="9">Methylated-DNA--protein-cysteine methyltransferase</fullName>
        <ecNumber evidence="9">2.1.1.63</ecNumber>
    </recommendedName>
    <alternativeName>
        <fullName evidence="9">6-O-methylguanine-DNA methyltransferase</fullName>
        <shortName evidence="9">MGMT</shortName>
    </alternativeName>
    <alternativeName>
        <fullName evidence="9">O-6-methylguanine-DNA-alkyltransferase</fullName>
    </alternativeName>
</protein>
<dbReference type="EMBL" id="DWWT01000047">
    <property type="protein sequence ID" value="HJC06396.1"/>
    <property type="molecule type" value="Genomic_DNA"/>
</dbReference>
<comment type="miscellaneous">
    <text evidence="9">This enzyme catalyzes only one turnover and therefore is not strictly catalytic. According to one definition, an enzyme is a biocatalyst that acts repeatedly and over many reaction cycles.</text>
</comment>
<dbReference type="EC" id="2.1.1.63" evidence="9"/>
<comment type="subcellular location">
    <subcellularLocation>
        <location evidence="9">Cytoplasm</location>
    </subcellularLocation>
</comment>
<dbReference type="InterPro" id="IPR001497">
    <property type="entry name" value="MethylDNA_cys_MeTrfase_AS"/>
</dbReference>
<evidence type="ECO:0000256" key="6">
    <source>
        <dbReference type="ARBA" id="ARBA00022763"/>
    </source>
</evidence>
<dbReference type="InterPro" id="IPR036388">
    <property type="entry name" value="WH-like_DNA-bd_sf"/>
</dbReference>
<proteinExistence type="inferred from homology"/>
<feature type="domain" description="Methylguanine DNA methyltransferase ribonuclease-like" evidence="11">
    <location>
        <begin position="2"/>
        <end position="73"/>
    </location>
</feature>
<dbReference type="Proteomes" id="UP000823910">
    <property type="component" value="Unassembled WGS sequence"/>
</dbReference>
<evidence type="ECO:0000256" key="3">
    <source>
        <dbReference type="ARBA" id="ARBA00022490"/>
    </source>
</evidence>
<comment type="function">
    <text evidence="9">Involved in the cellular defense against the biological effects of O6-methylguanine (O6-MeG) and O4-methylthymine (O4-MeT) in DNA. Repairs the methylated nucleobase in DNA by stoichiometrically transferring the methyl group to a cysteine residue in the enzyme. This is a suicide reaction: the enzyme is irreversibly inactivated.</text>
</comment>
<keyword evidence="5 9" id="KW-0808">Transferase</keyword>
<comment type="catalytic activity">
    <reaction evidence="1 9">
        <text>a 4-O-methyl-thymidine in DNA + L-cysteinyl-[protein] = a thymidine in DNA + S-methyl-L-cysteinyl-[protein]</text>
        <dbReference type="Rhea" id="RHEA:53428"/>
        <dbReference type="Rhea" id="RHEA-COMP:10131"/>
        <dbReference type="Rhea" id="RHEA-COMP:10132"/>
        <dbReference type="Rhea" id="RHEA-COMP:13555"/>
        <dbReference type="Rhea" id="RHEA-COMP:13556"/>
        <dbReference type="ChEBI" id="CHEBI:29950"/>
        <dbReference type="ChEBI" id="CHEBI:82612"/>
        <dbReference type="ChEBI" id="CHEBI:137386"/>
        <dbReference type="ChEBI" id="CHEBI:137387"/>
        <dbReference type="EC" id="2.1.1.63"/>
    </reaction>
</comment>
<dbReference type="HAMAP" id="MF_00772">
    <property type="entry name" value="OGT"/>
    <property type="match status" value="1"/>
</dbReference>
<evidence type="ECO:0000259" key="11">
    <source>
        <dbReference type="Pfam" id="PF02870"/>
    </source>
</evidence>
<dbReference type="Pfam" id="PF01035">
    <property type="entry name" value="DNA_binding_1"/>
    <property type="match status" value="1"/>
</dbReference>
<evidence type="ECO:0000256" key="9">
    <source>
        <dbReference type="HAMAP-Rule" id="MF_00772"/>
    </source>
</evidence>
<dbReference type="InterPro" id="IPR008332">
    <property type="entry name" value="MethylG_MeTrfase_N"/>
</dbReference>
<dbReference type="GO" id="GO:0003908">
    <property type="term" value="F:methylated-DNA-[protein]-cysteine S-methyltransferase activity"/>
    <property type="evidence" value="ECO:0007669"/>
    <property type="project" value="UniProtKB-UniRule"/>
</dbReference>
<dbReference type="InterPro" id="IPR036217">
    <property type="entry name" value="MethylDNA_cys_MeTrfase_DNAb"/>
</dbReference>
<evidence type="ECO:0000256" key="5">
    <source>
        <dbReference type="ARBA" id="ARBA00022679"/>
    </source>
</evidence>
<gene>
    <name evidence="12" type="ORF">H9704_09620</name>
</gene>
<dbReference type="InterPro" id="IPR014048">
    <property type="entry name" value="MethylDNA_cys_MeTrfase_DNA-bd"/>
</dbReference>
<dbReference type="NCBIfam" id="TIGR00589">
    <property type="entry name" value="ogt"/>
    <property type="match status" value="1"/>
</dbReference>
<organism evidence="12 13">
    <name type="scientific">Candidatus Enterocloster excrementipullorum</name>
    <dbReference type="NCBI Taxonomy" id="2838559"/>
    <lineage>
        <taxon>Bacteria</taxon>
        <taxon>Bacillati</taxon>
        <taxon>Bacillota</taxon>
        <taxon>Clostridia</taxon>
        <taxon>Lachnospirales</taxon>
        <taxon>Lachnospiraceae</taxon>
        <taxon>Enterocloster</taxon>
    </lineage>
</organism>
<evidence type="ECO:0000256" key="1">
    <source>
        <dbReference type="ARBA" id="ARBA00001286"/>
    </source>
</evidence>
<dbReference type="Gene3D" id="1.10.10.10">
    <property type="entry name" value="Winged helix-like DNA-binding domain superfamily/Winged helix DNA-binding domain"/>
    <property type="match status" value="1"/>
</dbReference>
<dbReference type="CDD" id="cd06445">
    <property type="entry name" value="ATase"/>
    <property type="match status" value="1"/>
</dbReference>